<proteinExistence type="predicted"/>
<accession>S1RSB7</accession>
<dbReference type="eggNOG" id="ENOG50343RJ">
    <property type="taxonomic scope" value="Bacteria"/>
</dbReference>
<name>S1RSB7_9ENTE</name>
<evidence type="ECO:0000313" key="2">
    <source>
        <dbReference type="Proteomes" id="UP000017415"/>
    </source>
</evidence>
<dbReference type="RefSeq" id="WP_010785556.1">
    <property type="nucleotide sequence ID" value="NZ_ASWI01000003.1"/>
</dbReference>
<dbReference type="Proteomes" id="UP000017415">
    <property type="component" value="Unassembled WGS sequence"/>
</dbReference>
<dbReference type="PATRIC" id="fig|1121864.4.peg.1123"/>
<comment type="caution">
    <text evidence="1">The sequence shown here is derived from an EMBL/GenBank/DDBJ whole genome shotgun (WGS) entry which is preliminary data.</text>
</comment>
<dbReference type="HOGENOM" id="CLU_923584_0_0_9"/>
<dbReference type="GeneID" id="60872078"/>
<dbReference type="EMBL" id="AHYS01000004">
    <property type="protein sequence ID" value="ESK61938.1"/>
    <property type="molecule type" value="Genomic_DNA"/>
</dbReference>
<keyword evidence="2" id="KW-1185">Reference proteome</keyword>
<sequence length="301" mass="35749">MNKDRFYYISNLDINLPEISDDEQKLFESYVEMTRFFIELSELYKIFKANYSLLLENFTININDTVIYKLKTLKEDELFTLINTFTINLISSGKSLSDSVDIYLKTILGKELFDTFRSRVSSPIYDKNFSYKFLLQLRNYSQHGHIPIEINEINKAGFNLDDILNKPHFKKNGSVEKEMIEIREKILSNFGHTPHISYVYTIADFIYCTIKIYYEFLLFIKDDLKINYNEIKEKLLKRPELTNQEGIVYYNFDGNFFHAFNATDNVLSLFTEIKKIVRADLTKEETELKEIKKYLIKQDIQ</sequence>
<organism evidence="1 2">
    <name type="scientific">Enterococcus cecorum DSM 20682 = ATCC 43198</name>
    <dbReference type="NCBI Taxonomy" id="1121864"/>
    <lineage>
        <taxon>Bacteria</taxon>
        <taxon>Bacillati</taxon>
        <taxon>Bacillota</taxon>
        <taxon>Bacilli</taxon>
        <taxon>Lactobacillales</taxon>
        <taxon>Enterococcaceae</taxon>
        <taxon>Enterococcus</taxon>
    </lineage>
</organism>
<dbReference type="OrthoDB" id="9777497at2"/>
<dbReference type="AlphaFoldDB" id="S1RSB7"/>
<gene>
    <name evidence="1" type="ORF">OMO_00926</name>
</gene>
<protein>
    <submittedName>
        <fullName evidence="1">Uncharacterized protein</fullName>
    </submittedName>
</protein>
<reference evidence="1 2" key="1">
    <citation type="submission" date="2013-10" db="EMBL/GenBank/DDBJ databases">
        <title>The Genome Sequence of Enterococcus cecorum DSM 20682 (= ATCC 43198) (Illumina assembly).</title>
        <authorList>
            <consortium name="The Broad Institute Genomics Platform"/>
            <consortium name="The Broad Institute Genome Sequencing Center for Infectious Disease"/>
            <person name="Earl A."/>
            <person name="Russ C."/>
            <person name="Gilmore M."/>
            <person name="Surin D."/>
            <person name="Walker B."/>
            <person name="Young S."/>
            <person name="Zeng Q."/>
            <person name="Gargeya S."/>
            <person name="Fitzgerald M."/>
            <person name="Haas B."/>
            <person name="Abouelleil A."/>
            <person name="Allen A.W."/>
            <person name="Alvarado L."/>
            <person name="Arachchi H.M."/>
            <person name="Berlin A.M."/>
            <person name="Chapman S.B."/>
            <person name="Gainer-Dewar J."/>
            <person name="Goldberg J."/>
            <person name="Griggs A."/>
            <person name="Gujja S."/>
            <person name="Hansen M."/>
            <person name="Howarth C."/>
            <person name="Imamovic A."/>
            <person name="Ireland A."/>
            <person name="Larimer J."/>
            <person name="McCowan C."/>
            <person name="Murphy C."/>
            <person name="Pearson M."/>
            <person name="Poon T.W."/>
            <person name="Priest M."/>
            <person name="Roberts A."/>
            <person name="Saif S."/>
            <person name="Shea T."/>
            <person name="Sisk P."/>
            <person name="Sykes S."/>
            <person name="Wortman J."/>
            <person name="Nusbaum C."/>
            <person name="Birren B."/>
        </authorList>
    </citation>
    <scope>NUCLEOTIDE SEQUENCE [LARGE SCALE GENOMIC DNA]</scope>
    <source>
        <strain evidence="1 2">ATCC 43198</strain>
    </source>
</reference>
<evidence type="ECO:0000313" key="1">
    <source>
        <dbReference type="EMBL" id="ESK61938.1"/>
    </source>
</evidence>